<keyword evidence="1" id="KW-0727">SH2 domain</keyword>
<comment type="caution">
    <text evidence="3">The sequence shown here is derived from an EMBL/GenBank/DDBJ whole genome shotgun (WGS) entry which is preliminary data.</text>
</comment>
<name>A0A212C1E2_CEREH</name>
<dbReference type="Gene3D" id="1.10.532.10">
    <property type="entry name" value="STAT transcription factor, N-terminal domain"/>
    <property type="match status" value="2"/>
</dbReference>
<dbReference type="Pfam" id="PF01017">
    <property type="entry name" value="STAT_alpha"/>
    <property type="match status" value="1"/>
</dbReference>
<evidence type="ECO:0000313" key="4">
    <source>
        <dbReference type="Proteomes" id="UP000242450"/>
    </source>
</evidence>
<dbReference type="InterPro" id="IPR001217">
    <property type="entry name" value="STAT"/>
</dbReference>
<dbReference type="Proteomes" id="UP000242450">
    <property type="component" value="Chromosome 33"/>
</dbReference>
<accession>A0A212C1E2</accession>
<reference evidence="3 4" key="1">
    <citation type="journal article" date="2018" name="Mol. Genet. Genomics">
        <title>The red deer Cervus elaphus genome CerEla1.0: sequencing, annotating, genes, and chromosomes.</title>
        <authorList>
            <person name="Bana N.A."/>
            <person name="Nyiri A."/>
            <person name="Nagy J."/>
            <person name="Frank K."/>
            <person name="Nagy T."/>
            <person name="Steger V."/>
            <person name="Schiller M."/>
            <person name="Lakatos P."/>
            <person name="Sugar L."/>
            <person name="Horn P."/>
            <person name="Barta E."/>
            <person name="Orosz L."/>
        </authorList>
    </citation>
    <scope>NUCLEOTIDE SEQUENCE [LARGE SCALE GENOMIC DNA]</scope>
    <source>
        <strain evidence="3">Hungarian</strain>
    </source>
</reference>
<dbReference type="SUPFAM" id="SSF48092">
    <property type="entry name" value="Transcription factor STAT-4 N-domain"/>
    <property type="match status" value="1"/>
</dbReference>
<organism evidence="3 4">
    <name type="scientific">Cervus elaphus hippelaphus</name>
    <name type="common">European red deer</name>
    <dbReference type="NCBI Taxonomy" id="46360"/>
    <lineage>
        <taxon>Eukaryota</taxon>
        <taxon>Metazoa</taxon>
        <taxon>Chordata</taxon>
        <taxon>Craniata</taxon>
        <taxon>Vertebrata</taxon>
        <taxon>Euteleostomi</taxon>
        <taxon>Mammalia</taxon>
        <taxon>Eutheria</taxon>
        <taxon>Laurasiatheria</taxon>
        <taxon>Artiodactyla</taxon>
        <taxon>Ruminantia</taxon>
        <taxon>Pecora</taxon>
        <taxon>Cervidae</taxon>
        <taxon>Cervinae</taxon>
        <taxon>Cervus</taxon>
    </lineage>
</organism>
<proteinExistence type="predicted"/>
<dbReference type="InterPro" id="IPR013800">
    <property type="entry name" value="STAT_TF_alpha"/>
</dbReference>
<dbReference type="OrthoDB" id="19300at2759"/>
<keyword evidence="4" id="KW-1185">Reference proteome</keyword>
<gene>
    <name evidence="3" type="ORF">Celaphus_00015977</name>
</gene>
<dbReference type="SUPFAM" id="SSF47655">
    <property type="entry name" value="STAT"/>
    <property type="match status" value="1"/>
</dbReference>
<dbReference type="InterPro" id="IPR013799">
    <property type="entry name" value="STAT_TF_prot_interaction"/>
</dbReference>
<evidence type="ECO:0000256" key="1">
    <source>
        <dbReference type="ARBA" id="ARBA00022999"/>
    </source>
</evidence>
<sequence>MSQWYELQQLESKYLEQVHQLYDDSFPMEIRQYLAQWLEKQDCRFSLENNFLLQHNIRKSKRNLQDNFQEDPILMSMIICNCLKEERKILDHAQRISQAQSGNIQSTVMLDKQKELDSKVRNVKDKVMSIEHEIKTLEDLQDEYDFKCKTLQN</sequence>
<dbReference type="SMART" id="SM00964">
    <property type="entry name" value="STAT_int"/>
    <property type="match status" value="1"/>
</dbReference>
<feature type="domain" description="STAT transcription factor protein interaction" evidence="2">
    <location>
        <begin position="2"/>
        <end position="96"/>
    </location>
</feature>
<dbReference type="EMBL" id="MKHE01000033">
    <property type="protein sequence ID" value="OWJ99819.1"/>
    <property type="molecule type" value="Genomic_DNA"/>
</dbReference>
<dbReference type="GO" id="GO:0003700">
    <property type="term" value="F:DNA-binding transcription factor activity"/>
    <property type="evidence" value="ECO:0007669"/>
    <property type="project" value="InterPro"/>
</dbReference>
<protein>
    <submittedName>
        <fullName evidence="3">STAT1</fullName>
    </submittedName>
</protein>
<evidence type="ECO:0000259" key="2">
    <source>
        <dbReference type="SMART" id="SM00964"/>
    </source>
</evidence>
<dbReference type="Pfam" id="PF02865">
    <property type="entry name" value="STAT_int"/>
    <property type="match status" value="2"/>
</dbReference>
<dbReference type="GO" id="GO:0007165">
    <property type="term" value="P:signal transduction"/>
    <property type="evidence" value="ECO:0007669"/>
    <property type="project" value="InterPro"/>
</dbReference>
<dbReference type="InterPro" id="IPR036535">
    <property type="entry name" value="STAT_N_sf"/>
</dbReference>
<evidence type="ECO:0000313" key="3">
    <source>
        <dbReference type="EMBL" id="OWJ99819.1"/>
    </source>
</evidence>
<dbReference type="PANTHER" id="PTHR11801">
    <property type="entry name" value="SIGNAL TRANSDUCER AND ACTIVATOR OF TRANSCRIPTION"/>
    <property type="match status" value="1"/>
</dbReference>
<dbReference type="InterPro" id="IPR015988">
    <property type="entry name" value="STAT_TF_CC"/>
</dbReference>
<dbReference type="Gene3D" id="1.20.1050.20">
    <property type="entry name" value="STAT transcription factor, all-alpha domain"/>
    <property type="match status" value="1"/>
</dbReference>
<feature type="non-terminal residue" evidence="3">
    <location>
        <position position="153"/>
    </location>
</feature>
<dbReference type="AlphaFoldDB" id="A0A212C1E2"/>